<proteinExistence type="inferred from homology"/>
<dbReference type="SMART" id="SM00534">
    <property type="entry name" value="MUTSac"/>
    <property type="match status" value="1"/>
</dbReference>
<dbReference type="Proteomes" id="UP000250043">
    <property type="component" value="Unassembled WGS sequence"/>
</dbReference>
<sequence>MISLLRLKPPGRSALARHALRPRGLQTTLPLHIPCEVSEEAKPERKVRKSQKKLSELPSVRLLPDGTTAAPLDTWYGGLGKPVFPSPKDSETSQIADTVVDTEDAVVPAENTLTTLEEDGTDTLATKSKSMRKQKKSTDEIVDVGEEPKKPRRRQPASKKKILATILGTGGEEERSMPSTSISTLIRANEKKYPHCIHLTRVGQFYESYFEQAVEVARLLNIKQARRFLSGRYTPMCGFPLGHLDRHLKTLVQHHKKFVALCEEFPKYSYGGTTFDRRVVRIITPGTLIDESFINPYENNYLLSITSGKSSSESPEPGTSDTVGLAWIDVSTGEFFTKSTTTEGLHDEVVRINPREVVLQTELFQLPSHPIRAAITEEGCFVVYSSSEEDASFDNTTDLEEELTSMDDITSHTDPMPVAEGSVLSDAETQAVALLTTYLRANLMEHMPRLASPTKESVSGRMQIDAHTLKALEIREGFKDGGTTGSLLSVVKRTVTTSGTRLLARWLCSPSTSLREINARQSLVAFFHARPFLREDIVQNLKHAEDATRIAQRFLLGRGGVSDLSAISNTIDIWTAISKRIELEKNMELKERGEIRAEEWASLDALMLRIGDLRDLSDRIRKAVVHQGSVVQNAVQDAEDAEDEQQTGEAETTPTLPSRDLRMNISANDWTIRPEYSEELTNLHNLLKNLLDERERLQLRLALEHDIPTLSLRSSPNLGMHVHIGGRKRGKSRLDESDAFIQLGESQSTVTYFNQEWAQLGRHIVDTTTEIWQREKEAFEALRNEVNARAIHLRRNARIMDELDVTIAFANLAQEMSFVRPVIREDTSYSVTNGRHPTVELGLLTNGRSFIPNTVSFSPTSQLHIITGPNMAGKSTLLRQTALIAVLAQTGSYVPADSAEIGIIDRVFSRVGARDDLFHDRSTFMVEMLETSDIMRRATPNSLVIMDEVGRGTTVEDGLAIAFAVVHHLQSVNHCRALFATHFHELADMLGITDEHRGTGAFENVSFFCTDVDETEDGYFTYSHRLRPGINRNSHGLKVAQLAGMPEPAVEVARTALSWLKQRSAIRTNDRSDLHAIGQSLTSH</sequence>
<dbReference type="SUPFAM" id="SSF52540">
    <property type="entry name" value="P-loop containing nucleoside triphosphate hydrolases"/>
    <property type="match status" value="1"/>
</dbReference>
<dbReference type="Gene3D" id="3.30.420.110">
    <property type="entry name" value="MutS, connector domain"/>
    <property type="match status" value="1"/>
</dbReference>
<evidence type="ECO:0000313" key="10">
    <source>
        <dbReference type="Proteomes" id="UP000250043"/>
    </source>
</evidence>
<dbReference type="GO" id="GO:0005634">
    <property type="term" value="C:nucleus"/>
    <property type="evidence" value="ECO:0007669"/>
    <property type="project" value="TreeGrafter"/>
</dbReference>
<dbReference type="SMART" id="SM00533">
    <property type="entry name" value="MUTSd"/>
    <property type="match status" value="1"/>
</dbReference>
<dbReference type="GO" id="GO:0030983">
    <property type="term" value="F:mismatched DNA binding"/>
    <property type="evidence" value="ECO:0007669"/>
    <property type="project" value="InterPro"/>
</dbReference>
<dbReference type="AlphaFoldDB" id="A0A8E2DVT6"/>
<feature type="compositionally biased region" description="Basic residues" evidence="7">
    <location>
        <begin position="150"/>
        <end position="159"/>
    </location>
</feature>
<dbReference type="InterPro" id="IPR017261">
    <property type="entry name" value="DNA_mismatch_repair_MutS/MSH"/>
</dbReference>
<dbReference type="Gene3D" id="3.40.50.300">
    <property type="entry name" value="P-loop containing nucleotide triphosphate hydrolases"/>
    <property type="match status" value="1"/>
</dbReference>
<dbReference type="EMBL" id="KV722330">
    <property type="protein sequence ID" value="OCH96567.1"/>
    <property type="molecule type" value="Genomic_DNA"/>
</dbReference>
<dbReference type="InterPro" id="IPR007860">
    <property type="entry name" value="DNA_mmatch_repair_MutS_con_dom"/>
</dbReference>
<dbReference type="SUPFAM" id="SSF53150">
    <property type="entry name" value="DNA repair protein MutS, domain II"/>
    <property type="match status" value="1"/>
</dbReference>
<dbReference type="GO" id="GO:0140664">
    <property type="term" value="F:ATP-dependent DNA damage sensor activity"/>
    <property type="evidence" value="ECO:0007669"/>
    <property type="project" value="InterPro"/>
</dbReference>
<keyword evidence="6" id="KW-0234">DNA repair</keyword>
<dbReference type="InterPro" id="IPR007696">
    <property type="entry name" value="DNA_mismatch_repair_MutS_core"/>
</dbReference>
<dbReference type="Pfam" id="PF05188">
    <property type="entry name" value="MutS_II"/>
    <property type="match status" value="1"/>
</dbReference>
<evidence type="ECO:0000256" key="2">
    <source>
        <dbReference type="ARBA" id="ARBA00022741"/>
    </source>
</evidence>
<keyword evidence="2" id="KW-0547">Nucleotide-binding</keyword>
<keyword evidence="5" id="KW-0238">DNA-binding</keyword>
<keyword evidence="4" id="KW-0067">ATP-binding</keyword>
<dbReference type="Pfam" id="PF00488">
    <property type="entry name" value="MutS_V"/>
    <property type="match status" value="1"/>
</dbReference>
<evidence type="ECO:0000256" key="4">
    <source>
        <dbReference type="ARBA" id="ARBA00022840"/>
    </source>
</evidence>
<evidence type="ECO:0000256" key="5">
    <source>
        <dbReference type="ARBA" id="ARBA00023125"/>
    </source>
</evidence>
<dbReference type="InterPro" id="IPR045076">
    <property type="entry name" value="MutS"/>
</dbReference>
<feature type="compositionally biased region" description="Polar residues" evidence="7">
    <location>
        <begin position="647"/>
        <end position="656"/>
    </location>
</feature>
<dbReference type="InterPro" id="IPR036187">
    <property type="entry name" value="DNA_mismatch_repair_MutS_sf"/>
</dbReference>
<evidence type="ECO:0000256" key="7">
    <source>
        <dbReference type="SAM" id="MobiDB-lite"/>
    </source>
</evidence>
<dbReference type="InterPro" id="IPR027417">
    <property type="entry name" value="P-loop_NTPase"/>
</dbReference>
<evidence type="ECO:0000256" key="1">
    <source>
        <dbReference type="ARBA" id="ARBA00006271"/>
    </source>
</evidence>
<dbReference type="PANTHER" id="PTHR11361">
    <property type="entry name" value="DNA MISMATCH REPAIR PROTEIN MUTS FAMILY MEMBER"/>
    <property type="match status" value="1"/>
</dbReference>
<feature type="region of interest" description="Disordered" evidence="7">
    <location>
        <begin position="634"/>
        <end position="658"/>
    </location>
</feature>
<keyword evidence="10" id="KW-1185">Reference proteome</keyword>
<dbReference type="OrthoDB" id="2534523at2759"/>
<comment type="similarity">
    <text evidence="1">Belongs to the DNA mismatch repair MutS family.</text>
</comment>
<dbReference type="PANTHER" id="PTHR11361:SF34">
    <property type="entry name" value="DNA MISMATCH REPAIR PROTEIN MSH1, MITOCHONDRIAL"/>
    <property type="match status" value="1"/>
</dbReference>
<protein>
    <recommendedName>
        <fullName evidence="8">DNA mismatch repair proteins mutS family domain-containing protein</fullName>
    </recommendedName>
</protein>
<dbReference type="Pfam" id="PF05192">
    <property type="entry name" value="MutS_III"/>
    <property type="match status" value="1"/>
</dbReference>
<organism evidence="9 10">
    <name type="scientific">Obba rivulosa</name>
    <dbReference type="NCBI Taxonomy" id="1052685"/>
    <lineage>
        <taxon>Eukaryota</taxon>
        <taxon>Fungi</taxon>
        <taxon>Dikarya</taxon>
        <taxon>Basidiomycota</taxon>
        <taxon>Agaricomycotina</taxon>
        <taxon>Agaricomycetes</taxon>
        <taxon>Polyporales</taxon>
        <taxon>Gelatoporiaceae</taxon>
        <taxon>Obba</taxon>
    </lineage>
</organism>
<gene>
    <name evidence="9" type="ORF">OBBRIDRAFT_840969</name>
</gene>
<dbReference type="InterPro" id="IPR000432">
    <property type="entry name" value="DNA_mismatch_repair_MutS_C"/>
</dbReference>
<dbReference type="InterPro" id="IPR016151">
    <property type="entry name" value="DNA_mismatch_repair_MutS_N"/>
</dbReference>
<dbReference type="InterPro" id="IPR007695">
    <property type="entry name" value="DNA_mismatch_repair_MutS-lik_N"/>
</dbReference>
<accession>A0A8E2DVT6</accession>
<dbReference type="GO" id="GO:0043504">
    <property type="term" value="P:mitochondrial DNA repair"/>
    <property type="evidence" value="ECO:0007669"/>
    <property type="project" value="TreeGrafter"/>
</dbReference>
<dbReference type="Gene3D" id="3.40.1170.10">
    <property type="entry name" value="DNA repair protein MutS, domain I"/>
    <property type="match status" value="1"/>
</dbReference>
<dbReference type="FunFam" id="3.40.50.300:FF:001238">
    <property type="entry name" value="DNA mismatch repair protein"/>
    <property type="match status" value="1"/>
</dbReference>
<dbReference type="GO" id="GO:0005524">
    <property type="term" value="F:ATP binding"/>
    <property type="evidence" value="ECO:0007669"/>
    <property type="project" value="UniProtKB-KW"/>
</dbReference>
<dbReference type="SUPFAM" id="SSF55271">
    <property type="entry name" value="DNA repair protein MutS, domain I"/>
    <property type="match status" value="1"/>
</dbReference>
<dbReference type="PROSITE" id="PS00486">
    <property type="entry name" value="DNA_MISMATCH_REPAIR_2"/>
    <property type="match status" value="1"/>
</dbReference>
<keyword evidence="3" id="KW-0227">DNA damage</keyword>
<evidence type="ECO:0000313" key="9">
    <source>
        <dbReference type="EMBL" id="OCH96567.1"/>
    </source>
</evidence>
<dbReference type="PIRSF" id="PIRSF037677">
    <property type="entry name" value="DNA_mis_repair_Msh6"/>
    <property type="match status" value="1"/>
</dbReference>
<feature type="region of interest" description="Disordered" evidence="7">
    <location>
        <begin position="126"/>
        <end position="159"/>
    </location>
</feature>
<feature type="domain" description="DNA mismatch repair proteins mutS family" evidence="8">
    <location>
        <begin position="942"/>
        <end position="958"/>
    </location>
</feature>
<feature type="compositionally biased region" description="Acidic residues" evidence="7">
    <location>
        <begin position="637"/>
        <end position="646"/>
    </location>
</feature>
<reference evidence="9 10" key="1">
    <citation type="submission" date="2016-07" db="EMBL/GenBank/DDBJ databases">
        <title>Draft genome of the white-rot fungus Obba rivulosa 3A-2.</title>
        <authorList>
            <consortium name="DOE Joint Genome Institute"/>
            <person name="Miettinen O."/>
            <person name="Riley R."/>
            <person name="Acob R."/>
            <person name="Barry K."/>
            <person name="Cullen D."/>
            <person name="De Vries R."/>
            <person name="Hainaut M."/>
            <person name="Hatakka A."/>
            <person name="Henrissat B."/>
            <person name="Hilden K."/>
            <person name="Kuo R."/>
            <person name="Labutti K."/>
            <person name="Lipzen A."/>
            <person name="Makela M.R."/>
            <person name="Sandor L."/>
            <person name="Spatafora J.W."/>
            <person name="Grigoriev I.V."/>
            <person name="Hibbett D.S."/>
        </authorList>
    </citation>
    <scope>NUCLEOTIDE SEQUENCE [LARGE SCALE GENOMIC DNA]</scope>
    <source>
        <strain evidence="9 10">3A-2</strain>
    </source>
</reference>
<dbReference type="InterPro" id="IPR036678">
    <property type="entry name" value="MutS_con_dom_sf"/>
</dbReference>
<dbReference type="SUPFAM" id="SSF48334">
    <property type="entry name" value="DNA repair protein MutS, domain III"/>
    <property type="match status" value="1"/>
</dbReference>
<dbReference type="GO" id="GO:0005739">
    <property type="term" value="C:mitochondrion"/>
    <property type="evidence" value="ECO:0007669"/>
    <property type="project" value="TreeGrafter"/>
</dbReference>
<dbReference type="GO" id="GO:0006298">
    <property type="term" value="P:mismatch repair"/>
    <property type="evidence" value="ECO:0007669"/>
    <property type="project" value="InterPro"/>
</dbReference>
<evidence type="ECO:0000259" key="8">
    <source>
        <dbReference type="PROSITE" id="PS00486"/>
    </source>
</evidence>
<dbReference type="Gene3D" id="1.10.1420.10">
    <property type="match status" value="2"/>
</dbReference>
<dbReference type="Pfam" id="PF01624">
    <property type="entry name" value="MutS_I"/>
    <property type="match status" value="1"/>
</dbReference>
<name>A0A8E2DVT6_9APHY</name>
<evidence type="ECO:0000256" key="3">
    <source>
        <dbReference type="ARBA" id="ARBA00022763"/>
    </source>
</evidence>
<evidence type="ECO:0000256" key="6">
    <source>
        <dbReference type="ARBA" id="ARBA00023204"/>
    </source>
</evidence>